<accession>A0AAV4TME3</accession>
<dbReference type="Proteomes" id="UP001054945">
    <property type="component" value="Unassembled WGS sequence"/>
</dbReference>
<reference evidence="1 2" key="1">
    <citation type="submission" date="2021-06" db="EMBL/GenBank/DDBJ databases">
        <title>Caerostris extrusa draft genome.</title>
        <authorList>
            <person name="Kono N."/>
            <person name="Arakawa K."/>
        </authorList>
    </citation>
    <scope>NUCLEOTIDE SEQUENCE [LARGE SCALE GENOMIC DNA]</scope>
</reference>
<organism evidence="1 2">
    <name type="scientific">Caerostris extrusa</name>
    <name type="common">Bark spider</name>
    <name type="synonym">Caerostris bankana</name>
    <dbReference type="NCBI Taxonomy" id="172846"/>
    <lineage>
        <taxon>Eukaryota</taxon>
        <taxon>Metazoa</taxon>
        <taxon>Ecdysozoa</taxon>
        <taxon>Arthropoda</taxon>
        <taxon>Chelicerata</taxon>
        <taxon>Arachnida</taxon>
        <taxon>Araneae</taxon>
        <taxon>Araneomorphae</taxon>
        <taxon>Entelegynae</taxon>
        <taxon>Araneoidea</taxon>
        <taxon>Araneidae</taxon>
        <taxon>Caerostris</taxon>
    </lineage>
</organism>
<evidence type="ECO:0000313" key="1">
    <source>
        <dbReference type="EMBL" id="GIY46616.1"/>
    </source>
</evidence>
<dbReference type="EMBL" id="BPLR01011447">
    <property type="protein sequence ID" value="GIY46616.1"/>
    <property type="molecule type" value="Genomic_DNA"/>
</dbReference>
<evidence type="ECO:0000313" key="2">
    <source>
        <dbReference type="Proteomes" id="UP001054945"/>
    </source>
</evidence>
<proteinExistence type="predicted"/>
<dbReference type="AlphaFoldDB" id="A0AAV4TME3"/>
<gene>
    <name evidence="1" type="ORF">CEXT_433721</name>
</gene>
<sequence>MARNFFSYHQELLCEILVSAFGNYLKWLYNWPEMILPMAEKTLQIARNFSSCHQELLCGTLVSAFANVHGFHKCIHFCSGTKIFGDLRLKPNHRITIHKPKTLNHKSLCKSRAIRRRRTALSVFGRLKHREESSRSERFTVSLSLITWFKESLTATPYSQLGACVTHPRLQRAITARQQARALLQKAHEECTMVRRRVDKSRRNERTAFL</sequence>
<protein>
    <submittedName>
        <fullName evidence="1">Uncharacterized protein</fullName>
    </submittedName>
</protein>
<name>A0AAV4TME3_CAEEX</name>
<keyword evidence="2" id="KW-1185">Reference proteome</keyword>
<comment type="caution">
    <text evidence="1">The sequence shown here is derived from an EMBL/GenBank/DDBJ whole genome shotgun (WGS) entry which is preliminary data.</text>
</comment>